<proteinExistence type="predicted"/>
<accession>A0ABT5MM14</accession>
<dbReference type="Proteomes" id="UP001528672">
    <property type="component" value="Unassembled WGS sequence"/>
</dbReference>
<comment type="caution">
    <text evidence="1">The sequence shown here is derived from an EMBL/GenBank/DDBJ whole genome shotgun (WGS) entry which is preliminary data.</text>
</comment>
<protein>
    <submittedName>
        <fullName evidence="1">DUF1289 domain-containing protein</fullName>
    </submittedName>
</protein>
<dbReference type="PANTHER" id="PTHR35175:SF2">
    <property type="entry name" value="DUF1289 DOMAIN-CONTAINING PROTEIN"/>
    <property type="match status" value="1"/>
</dbReference>
<dbReference type="InterPro" id="IPR010710">
    <property type="entry name" value="DUF1289"/>
</dbReference>
<organism evidence="1 2">
    <name type="scientific">Curvibacter microcysteis</name>
    <dbReference type="NCBI Taxonomy" id="3026419"/>
    <lineage>
        <taxon>Bacteria</taxon>
        <taxon>Pseudomonadati</taxon>
        <taxon>Pseudomonadota</taxon>
        <taxon>Betaproteobacteria</taxon>
        <taxon>Burkholderiales</taxon>
        <taxon>Comamonadaceae</taxon>
        <taxon>Curvibacter</taxon>
    </lineage>
</organism>
<name>A0ABT5MM14_9BURK</name>
<gene>
    <name evidence="1" type="ORF">PSQ39_20345</name>
</gene>
<dbReference type="RefSeq" id="WP_273929298.1">
    <property type="nucleotide sequence ID" value="NZ_JAQSIO010000012.1"/>
</dbReference>
<keyword evidence="2" id="KW-1185">Reference proteome</keyword>
<evidence type="ECO:0000313" key="2">
    <source>
        <dbReference type="Proteomes" id="UP001528672"/>
    </source>
</evidence>
<sequence length="79" mass="8583">MSRSLAPLAEKARAALAAVDNVPSPCISVCRMTPDRSVCEGCFRTLDELRAWSGASDAYKRGVWQQVMLRSGLVQPDSV</sequence>
<dbReference type="Pfam" id="PF06945">
    <property type="entry name" value="DUF1289"/>
    <property type="match status" value="1"/>
</dbReference>
<reference evidence="1 2" key="1">
    <citation type="submission" date="2023-02" db="EMBL/GenBank/DDBJ databases">
        <title>Bacterial whole genome sequence for Curvibacter sp. HBC28.</title>
        <authorList>
            <person name="Le V."/>
            <person name="Ko S.-R."/>
            <person name="Ahn C.-Y."/>
            <person name="Oh H.-M."/>
        </authorList>
    </citation>
    <scope>NUCLEOTIDE SEQUENCE [LARGE SCALE GENOMIC DNA]</scope>
    <source>
        <strain evidence="1 2">HBC28</strain>
    </source>
</reference>
<dbReference type="PANTHER" id="PTHR35175">
    <property type="entry name" value="DUF1289 DOMAIN-CONTAINING PROTEIN"/>
    <property type="match status" value="1"/>
</dbReference>
<dbReference type="EMBL" id="JAQSIO010000012">
    <property type="protein sequence ID" value="MDD0816994.1"/>
    <property type="molecule type" value="Genomic_DNA"/>
</dbReference>
<evidence type="ECO:0000313" key="1">
    <source>
        <dbReference type="EMBL" id="MDD0816994.1"/>
    </source>
</evidence>